<proteinExistence type="predicted"/>
<dbReference type="SUPFAM" id="SSF160582">
    <property type="entry name" value="MbtH-like"/>
    <property type="match status" value="1"/>
</dbReference>
<evidence type="ECO:0000313" key="3">
    <source>
        <dbReference type="Proteomes" id="UP000294543"/>
    </source>
</evidence>
<protein>
    <submittedName>
        <fullName evidence="2">MbtH family NRPS accessory protein</fullName>
    </submittedName>
</protein>
<dbReference type="InterPro" id="IPR038020">
    <property type="entry name" value="MbtH-like_sf"/>
</dbReference>
<dbReference type="InterPro" id="IPR005153">
    <property type="entry name" value="MbtH-like_dom"/>
</dbReference>
<dbReference type="GO" id="GO:0019290">
    <property type="term" value="P:siderophore biosynthetic process"/>
    <property type="evidence" value="ECO:0007669"/>
    <property type="project" value="TreeGrafter"/>
</dbReference>
<name>A0A4R4W2D5_9ACTN</name>
<dbReference type="OrthoDB" id="7584480at2"/>
<dbReference type="AlphaFoldDB" id="A0A4R4W2D5"/>
<dbReference type="InterPro" id="IPR037407">
    <property type="entry name" value="MLP_fam"/>
</dbReference>
<gene>
    <name evidence="2" type="ORF">E1294_43370</name>
</gene>
<evidence type="ECO:0000259" key="1">
    <source>
        <dbReference type="SMART" id="SM00923"/>
    </source>
</evidence>
<accession>A0A4R4W2D5</accession>
<organism evidence="2 3">
    <name type="scientific">Nonomuraea diastatica</name>
    <dbReference type="NCBI Taxonomy" id="1848329"/>
    <lineage>
        <taxon>Bacteria</taxon>
        <taxon>Bacillati</taxon>
        <taxon>Actinomycetota</taxon>
        <taxon>Actinomycetes</taxon>
        <taxon>Streptosporangiales</taxon>
        <taxon>Streptosporangiaceae</taxon>
        <taxon>Nonomuraea</taxon>
    </lineage>
</organism>
<comment type="caution">
    <text evidence="2">The sequence shown here is derived from an EMBL/GenBank/DDBJ whole genome shotgun (WGS) entry which is preliminary data.</text>
</comment>
<evidence type="ECO:0000313" key="2">
    <source>
        <dbReference type="EMBL" id="TDD12642.1"/>
    </source>
</evidence>
<feature type="domain" description="MbtH-like" evidence="1">
    <location>
        <begin position="1"/>
        <end position="47"/>
    </location>
</feature>
<sequence>MTERQYTVVRNDEHQYSIWPADRQPPEGWQAQGFTGPKDGCLAHIDEIWTDMRPRSLREHMAATAR</sequence>
<dbReference type="EMBL" id="SMKP01000197">
    <property type="protein sequence ID" value="TDD12642.1"/>
    <property type="molecule type" value="Genomic_DNA"/>
</dbReference>
<dbReference type="PANTHER" id="PTHR38444:SF1">
    <property type="entry name" value="ENTEROBACTIN BIOSYNTHESIS PROTEIN YBDZ"/>
    <property type="match status" value="1"/>
</dbReference>
<dbReference type="Proteomes" id="UP000294543">
    <property type="component" value="Unassembled WGS sequence"/>
</dbReference>
<dbReference type="SMART" id="SM00923">
    <property type="entry name" value="MbtH"/>
    <property type="match status" value="1"/>
</dbReference>
<reference evidence="2 3" key="1">
    <citation type="submission" date="2019-03" db="EMBL/GenBank/DDBJ databases">
        <title>Draft genome sequences of novel Actinobacteria.</title>
        <authorList>
            <person name="Sahin N."/>
            <person name="Ay H."/>
            <person name="Saygin H."/>
        </authorList>
    </citation>
    <scope>NUCLEOTIDE SEQUENCE [LARGE SCALE GENOMIC DNA]</scope>
    <source>
        <strain evidence="2 3">KC712</strain>
    </source>
</reference>
<dbReference type="GO" id="GO:0005829">
    <property type="term" value="C:cytosol"/>
    <property type="evidence" value="ECO:0007669"/>
    <property type="project" value="TreeGrafter"/>
</dbReference>
<dbReference type="Gene3D" id="3.90.820.10">
    <property type="entry name" value="Structural Genomics, Unknown Function 30-nov-00 1gh9 Mol_id"/>
    <property type="match status" value="1"/>
</dbReference>
<dbReference type="Pfam" id="PF03621">
    <property type="entry name" value="MbtH"/>
    <property type="match status" value="1"/>
</dbReference>
<keyword evidence="3" id="KW-1185">Reference proteome</keyword>
<dbReference type="RefSeq" id="WP_132517174.1">
    <property type="nucleotide sequence ID" value="NZ_SMKP01000197.1"/>
</dbReference>
<dbReference type="PANTHER" id="PTHR38444">
    <property type="entry name" value="ENTEROBACTIN BIOSYNTHESIS PROTEIN YBDZ"/>
    <property type="match status" value="1"/>
</dbReference>